<protein>
    <submittedName>
        <fullName evidence="2">Uncharacterized protein</fullName>
    </submittedName>
</protein>
<name>A0A9D1AFK5_9FIRM</name>
<reference evidence="2" key="2">
    <citation type="journal article" date="2021" name="PeerJ">
        <title>Extensive microbial diversity within the chicken gut microbiome revealed by metagenomics and culture.</title>
        <authorList>
            <person name="Gilroy R."/>
            <person name="Ravi A."/>
            <person name="Getino M."/>
            <person name="Pursley I."/>
            <person name="Horton D.L."/>
            <person name="Alikhan N.F."/>
            <person name="Baker D."/>
            <person name="Gharbi K."/>
            <person name="Hall N."/>
            <person name="Watson M."/>
            <person name="Adriaenssens E.M."/>
            <person name="Foster-Nyarko E."/>
            <person name="Jarju S."/>
            <person name="Secka A."/>
            <person name="Antonio M."/>
            <person name="Oren A."/>
            <person name="Chaudhuri R.R."/>
            <person name="La Ragione R."/>
            <person name="Hildebrand F."/>
            <person name="Pallen M.J."/>
        </authorList>
    </citation>
    <scope>NUCLEOTIDE SEQUENCE</scope>
    <source>
        <strain evidence="2">ChiW25-3613</strain>
    </source>
</reference>
<keyword evidence="1" id="KW-0472">Membrane</keyword>
<comment type="caution">
    <text evidence="2">The sequence shown here is derived from an EMBL/GenBank/DDBJ whole genome shotgun (WGS) entry which is preliminary data.</text>
</comment>
<dbReference type="EMBL" id="DVHB01000061">
    <property type="protein sequence ID" value="HIR39403.1"/>
    <property type="molecule type" value="Genomic_DNA"/>
</dbReference>
<evidence type="ECO:0000313" key="3">
    <source>
        <dbReference type="Proteomes" id="UP000824179"/>
    </source>
</evidence>
<evidence type="ECO:0000313" key="2">
    <source>
        <dbReference type="EMBL" id="HIR39403.1"/>
    </source>
</evidence>
<dbReference type="Proteomes" id="UP000824179">
    <property type="component" value="Unassembled WGS sequence"/>
</dbReference>
<feature type="transmembrane region" description="Helical" evidence="1">
    <location>
        <begin position="37"/>
        <end position="60"/>
    </location>
</feature>
<organism evidence="2 3">
    <name type="scientific">Candidatus Coproplasma stercoripullorum</name>
    <dbReference type="NCBI Taxonomy" id="2840751"/>
    <lineage>
        <taxon>Bacteria</taxon>
        <taxon>Bacillati</taxon>
        <taxon>Bacillota</taxon>
        <taxon>Clostridia</taxon>
        <taxon>Eubacteriales</taxon>
        <taxon>Candidatus Coproplasma</taxon>
    </lineage>
</organism>
<gene>
    <name evidence="2" type="ORF">IAB90_03370</name>
</gene>
<keyword evidence="1" id="KW-1133">Transmembrane helix</keyword>
<accession>A0A9D1AFK5</accession>
<proteinExistence type="predicted"/>
<dbReference type="AlphaFoldDB" id="A0A9D1AFK5"/>
<evidence type="ECO:0000256" key="1">
    <source>
        <dbReference type="SAM" id="Phobius"/>
    </source>
</evidence>
<sequence length="104" mass="11671">MKGIKSRILIFCISLVLAGICLLLCFIDPDPFYPAKIAGTVIFAVWGFSAVPAYVAAFSWMSARAAVMYERFGFIAYSLWALVVILPLLLAPFFMVYYYIPKNI</sequence>
<reference evidence="2" key="1">
    <citation type="submission" date="2020-10" db="EMBL/GenBank/DDBJ databases">
        <authorList>
            <person name="Gilroy R."/>
        </authorList>
    </citation>
    <scope>NUCLEOTIDE SEQUENCE</scope>
    <source>
        <strain evidence="2">ChiW25-3613</strain>
    </source>
</reference>
<feature type="transmembrane region" description="Helical" evidence="1">
    <location>
        <begin position="72"/>
        <end position="100"/>
    </location>
</feature>
<keyword evidence="1" id="KW-0812">Transmembrane</keyword>